<dbReference type="SUPFAM" id="SSF49785">
    <property type="entry name" value="Galactose-binding domain-like"/>
    <property type="match status" value="1"/>
</dbReference>
<reference evidence="1" key="1">
    <citation type="journal article" date="2021" name="PeerJ">
        <title>Extensive microbial diversity within the chicken gut microbiome revealed by metagenomics and culture.</title>
        <authorList>
            <person name="Gilroy R."/>
            <person name="Ravi A."/>
            <person name="Getino M."/>
            <person name="Pursley I."/>
            <person name="Horton D.L."/>
            <person name="Alikhan N.F."/>
            <person name="Baker D."/>
            <person name="Gharbi K."/>
            <person name="Hall N."/>
            <person name="Watson M."/>
            <person name="Adriaenssens E.M."/>
            <person name="Foster-Nyarko E."/>
            <person name="Jarju S."/>
            <person name="Secka A."/>
            <person name="Antonio M."/>
            <person name="Oren A."/>
            <person name="Chaudhuri R.R."/>
            <person name="La Ragione R."/>
            <person name="Hildebrand F."/>
            <person name="Pallen M.J."/>
        </authorList>
    </citation>
    <scope>NUCLEOTIDE SEQUENCE</scope>
    <source>
        <strain evidence="1">1719</strain>
    </source>
</reference>
<dbReference type="Pfam" id="PF17132">
    <property type="entry name" value="Glyco_hydro_106"/>
    <property type="match status" value="2"/>
</dbReference>
<dbReference type="EMBL" id="DXEZ01000341">
    <property type="protein sequence ID" value="HIX55777.1"/>
    <property type="molecule type" value="Genomic_DNA"/>
</dbReference>
<sequence length="911" mass="103691">MRRLLVSICVFLLPYLVFSQELWPEVTKEMKPWVRWWWMGSAVDKANLDREINSMHKAGLGGVEVTPIYGAKGYEDRYIPYFSERWINMLSHTIETASANSMGVDLNLGTGWPFGGPQVGEQYAATRYVLEEIALKAGEELSFPIEVKDPKQNPEELFALRAYKKSGEQLNLDEYITRTEGTWTAPEEVTVLALFSGKTKQKVKRAAPGGEGFTLDHLGRQSVEHYLSYFQNKMQGKALDIRAFFNDSYEVYGANWTVDFLTEFEKIKGYKLEDHLLEFAGKSKQKDVEKRVKADYREVVNDLLRDNFLAKFTGFAHHNGALSKNQAHGSPGNLIDLYGSSDIAETETFGASDFDIPGLSRDSADIRNVDPDPMMFKFATSATNSLGKKFTSSETFTWLTEHFKTALAQTKPEVEQLFLAGVNHVFYHGMTYSPKEIAFPGWLFYASVNFTLQNPFWHHLSGLNNYITRVQSILQTAKADNELLIYWPVYDLWHTADGPFKQFSVHNIDKWLHPTDFYKNSRMLENRGYSFDFTTDAILMGSKVVDNEIITSSRATPYKMIYIPGTHYFSETTFQKILSLANDGATVLFDELPKDVNGLALLSKRREKFKDLIARLENSKKEDKKYISYGKGRIYIKSKVDDVLLLEGNSPEELSSKGLKFIRRVSATDTYYYLVNHSNSQIDEVVELNKKGAFYNLLDPQTGKTYALPSTDGKVRLQIPSGYSWVVQVSNEHKATATYAYQDNLVEENLFTGSWDVKFLEGGPELPKGRTIEKPGYWTSFGKEATDKFSGLASYETSFVLNKENGAHYLLQLGEVKESAKVWVNGVEAGIVWANPFSIEIGELLKNGQNSIRIEVANLMANRIRDLDQRKVEWRNYHEINFVNIDYKSFDASNWQVMESGLGGPVKLMKY</sequence>
<comment type="caution">
    <text evidence="1">The sequence shown here is derived from an EMBL/GenBank/DDBJ whole genome shotgun (WGS) entry which is preliminary data.</text>
</comment>
<protein>
    <submittedName>
        <fullName evidence="1">Glycoside hydrolase</fullName>
    </submittedName>
</protein>
<reference evidence="1" key="2">
    <citation type="submission" date="2021-04" db="EMBL/GenBank/DDBJ databases">
        <authorList>
            <person name="Gilroy R."/>
        </authorList>
    </citation>
    <scope>NUCLEOTIDE SEQUENCE</scope>
    <source>
        <strain evidence="1">1719</strain>
    </source>
</reference>
<dbReference type="Gene3D" id="2.60.120.260">
    <property type="entry name" value="Galactose-binding domain-like"/>
    <property type="match status" value="1"/>
</dbReference>
<dbReference type="InterPro" id="IPR008979">
    <property type="entry name" value="Galactose-bd-like_sf"/>
</dbReference>
<dbReference type="GO" id="GO:0016787">
    <property type="term" value="F:hydrolase activity"/>
    <property type="evidence" value="ECO:0007669"/>
    <property type="project" value="UniProtKB-KW"/>
</dbReference>
<dbReference type="NCBIfam" id="NF045579">
    <property type="entry name" value="rhamnoside_JR"/>
    <property type="match status" value="1"/>
</dbReference>
<dbReference type="Proteomes" id="UP000824156">
    <property type="component" value="Unassembled WGS sequence"/>
</dbReference>
<accession>A0A9D2AZC4</accession>
<name>A0A9D2AZC4_9SPHI</name>
<evidence type="ECO:0000313" key="2">
    <source>
        <dbReference type="Proteomes" id="UP000824156"/>
    </source>
</evidence>
<dbReference type="InterPro" id="IPR053161">
    <property type="entry name" value="Ulvan_degrading_GH"/>
</dbReference>
<proteinExistence type="predicted"/>
<dbReference type="AlphaFoldDB" id="A0A9D2AZC4"/>
<dbReference type="PANTHER" id="PTHR36848">
    <property type="entry name" value="DNA-BINDING PROTEIN (PUTATIVE SECRETED PROTEIN)-RELATED"/>
    <property type="match status" value="1"/>
</dbReference>
<organism evidence="1 2">
    <name type="scientific">Candidatus Sphingobacterium stercoripullorum</name>
    <dbReference type="NCBI Taxonomy" id="2838759"/>
    <lineage>
        <taxon>Bacteria</taxon>
        <taxon>Pseudomonadati</taxon>
        <taxon>Bacteroidota</taxon>
        <taxon>Sphingobacteriia</taxon>
        <taxon>Sphingobacteriales</taxon>
        <taxon>Sphingobacteriaceae</taxon>
        <taxon>Sphingobacterium</taxon>
    </lineage>
</organism>
<evidence type="ECO:0000313" key="1">
    <source>
        <dbReference type="EMBL" id="HIX55777.1"/>
    </source>
</evidence>
<gene>
    <name evidence="1" type="ORF">H9853_12210</name>
</gene>
<dbReference type="PANTHER" id="PTHR36848:SF2">
    <property type="entry name" value="SECRETED PROTEIN"/>
    <property type="match status" value="1"/>
</dbReference>
<keyword evidence="1" id="KW-0378">Hydrolase</keyword>